<evidence type="ECO:0000313" key="1">
    <source>
        <dbReference type="EMBL" id="MDY7256358.1"/>
    </source>
</evidence>
<sequence>MRIRLLTIVIWGGICLVGCIPSSSTVPLVYNNIFSKDTIVTLEKLPMYPAQFNPRCILFNNERILVRTSTLDNAVYSVFSYPKMKHLSYFGEQSEFIVPLEQFNDEFYLVHNDSLYFYKWVEGDSLKLFSTSFFNNIMGQQMLGVAKLNDNLYAYSDNCFDKGMNEFFMINLSRKQKEPKGIYPDTHVNFSSISDFKSAYAHEIIAKPDGSRLLVFYYRTRRCRIYNQNGVLFRDILLNYEPCQTIIDTDIKRRFLHIRDAYVTNNMIYLLCPDTKEVNSPSSLLVANWDGEFKAIYHLGQTISYFFIDELLNCFYGVDSNDPYHFYKLKLSKN</sequence>
<accession>A0ABU5HL77</accession>
<evidence type="ECO:0000313" key="2">
    <source>
        <dbReference type="Proteomes" id="UP001292913"/>
    </source>
</evidence>
<name>A0ABU5HL77_9BACE</name>
<evidence type="ECO:0008006" key="3">
    <source>
        <dbReference type="Google" id="ProtNLM"/>
    </source>
</evidence>
<proteinExistence type="predicted"/>
<organism evidence="1 2">
    <name type="scientific">Bacteroides vicugnae</name>
    <dbReference type="NCBI Taxonomy" id="3037989"/>
    <lineage>
        <taxon>Bacteria</taxon>
        <taxon>Pseudomonadati</taxon>
        <taxon>Bacteroidota</taxon>
        <taxon>Bacteroidia</taxon>
        <taxon>Bacteroidales</taxon>
        <taxon>Bacteroidaceae</taxon>
        <taxon>Bacteroides</taxon>
    </lineage>
</organism>
<dbReference type="Proteomes" id="UP001292913">
    <property type="component" value="Unassembled WGS sequence"/>
</dbReference>
<dbReference type="EMBL" id="JARZAK010000001">
    <property type="protein sequence ID" value="MDY7256358.1"/>
    <property type="molecule type" value="Genomic_DNA"/>
</dbReference>
<comment type="caution">
    <text evidence="1">The sequence shown here is derived from an EMBL/GenBank/DDBJ whole genome shotgun (WGS) entry which is preliminary data.</text>
</comment>
<keyword evidence="2" id="KW-1185">Reference proteome</keyword>
<dbReference type="RefSeq" id="WP_195649592.1">
    <property type="nucleotide sequence ID" value="NZ_JARZAK010000001.1"/>
</dbReference>
<protein>
    <recommendedName>
        <fullName evidence="3">DUF4221 domain-containing protein</fullName>
    </recommendedName>
</protein>
<reference evidence="1 2" key="1">
    <citation type="submission" date="2023-04" db="EMBL/GenBank/DDBJ databases">
        <title>Bacteroides pacosi sp. nov., isolated from the fecal material of an alpaca.</title>
        <authorList>
            <person name="Miller S."/>
            <person name="Hendry M."/>
            <person name="King J."/>
            <person name="Sankaranarayanan K."/>
            <person name="Lawson P.A."/>
        </authorList>
    </citation>
    <scope>NUCLEOTIDE SEQUENCE [LARGE SCALE GENOMIC DNA]</scope>
    <source>
        <strain evidence="1 2">A2-P53</strain>
    </source>
</reference>
<gene>
    <name evidence="1" type="ORF">QHG74_01270</name>
</gene>